<evidence type="ECO:0000256" key="1">
    <source>
        <dbReference type="SAM" id="MobiDB-lite"/>
    </source>
</evidence>
<feature type="compositionally biased region" description="Low complexity" evidence="1">
    <location>
        <begin position="283"/>
        <end position="346"/>
    </location>
</feature>
<evidence type="ECO:0008006" key="4">
    <source>
        <dbReference type="Google" id="ProtNLM"/>
    </source>
</evidence>
<reference evidence="2 3" key="1">
    <citation type="submission" date="2018-04" db="EMBL/GenBank/DDBJ databases">
        <authorList>
            <person name="Zhang X."/>
            <person name="Yuan J."/>
            <person name="Li F."/>
            <person name="Xiang J."/>
        </authorList>
    </citation>
    <scope>NUCLEOTIDE SEQUENCE [LARGE SCALE GENOMIC DNA]</scope>
    <source>
        <tissue evidence="2">Muscle</tissue>
    </source>
</reference>
<evidence type="ECO:0000313" key="2">
    <source>
        <dbReference type="EMBL" id="ROT78500.1"/>
    </source>
</evidence>
<dbReference type="AlphaFoldDB" id="A0A423TPW6"/>
<reference evidence="2 3" key="2">
    <citation type="submission" date="2019-01" db="EMBL/GenBank/DDBJ databases">
        <title>The decoding of complex shrimp genome reveals the adaptation for benthos swimmer, frequently molting mechanism and breeding impact on genome.</title>
        <authorList>
            <person name="Sun Y."/>
            <person name="Gao Y."/>
            <person name="Yu Y."/>
        </authorList>
    </citation>
    <scope>NUCLEOTIDE SEQUENCE [LARGE SCALE GENOMIC DNA]</scope>
    <source>
        <tissue evidence="2">Muscle</tissue>
    </source>
</reference>
<proteinExistence type="predicted"/>
<dbReference type="Proteomes" id="UP000283509">
    <property type="component" value="Unassembled WGS sequence"/>
</dbReference>
<name>A0A423TPW6_PENVA</name>
<organism evidence="2 3">
    <name type="scientific">Penaeus vannamei</name>
    <name type="common">Whiteleg shrimp</name>
    <name type="synonym">Litopenaeus vannamei</name>
    <dbReference type="NCBI Taxonomy" id="6689"/>
    <lineage>
        <taxon>Eukaryota</taxon>
        <taxon>Metazoa</taxon>
        <taxon>Ecdysozoa</taxon>
        <taxon>Arthropoda</taxon>
        <taxon>Crustacea</taxon>
        <taxon>Multicrustacea</taxon>
        <taxon>Malacostraca</taxon>
        <taxon>Eumalacostraca</taxon>
        <taxon>Eucarida</taxon>
        <taxon>Decapoda</taxon>
        <taxon>Dendrobranchiata</taxon>
        <taxon>Penaeoidea</taxon>
        <taxon>Penaeidae</taxon>
        <taxon>Penaeus</taxon>
    </lineage>
</organism>
<evidence type="ECO:0000313" key="3">
    <source>
        <dbReference type="Proteomes" id="UP000283509"/>
    </source>
</evidence>
<comment type="caution">
    <text evidence="2">The sequence shown here is derived from an EMBL/GenBank/DDBJ whole genome shotgun (WGS) entry which is preliminary data.</text>
</comment>
<dbReference type="EMBL" id="QCYY01001371">
    <property type="protein sequence ID" value="ROT78500.1"/>
    <property type="molecule type" value="Genomic_DNA"/>
</dbReference>
<accession>A0A423TPW6</accession>
<feature type="compositionally biased region" description="Polar residues" evidence="1">
    <location>
        <begin position="264"/>
        <end position="275"/>
    </location>
</feature>
<feature type="region of interest" description="Disordered" evidence="1">
    <location>
        <begin position="249"/>
        <end position="350"/>
    </location>
</feature>
<gene>
    <name evidence="2" type="ORF">C7M84_002781</name>
</gene>
<sequence length="399" mass="41269">MMMAELISVAPSAILNKAPLIPQRSPPPPPPGCRASFQADWGCPPSAETQFAVTALDDTHGIVACSDLRTMTDMDLADRAVFCSYGIMYSTKYNCKELDEAACTTMAIPPAGAYEKVRESMYRVYHCPAGYGFDNGEPWFLIECKKGQWVNDSYKPYCVASIVHIVHSVDAITTAAAANASATTAAMWQHSRGEMRTTTTPPEGAMGGAATTTAAAAISGAATTTAAAATPKAATTTAAAATPGAATTTAAAVPPGATAAATTSPRGNATTTGSFVNHAPKNTTPEAVTTTAAATTTTPGIATTTKAAATTTTAPQTTIKTTTSVRTTAAQTQTTTPAGTTGGPSTAMNRTTVDYNDGDNHGHHTNSGNGADGRFHTVGDRGRRRLLLQWLLCPREWNR</sequence>
<protein>
    <recommendedName>
        <fullName evidence="4">Sushi domain-containing protein</fullName>
    </recommendedName>
</protein>
<feature type="compositionally biased region" description="Low complexity" evidence="1">
    <location>
        <begin position="249"/>
        <end position="263"/>
    </location>
</feature>
<feature type="region of interest" description="Disordered" evidence="1">
    <location>
        <begin position="356"/>
        <end position="375"/>
    </location>
</feature>
<keyword evidence="3" id="KW-1185">Reference proteome</keyword>